<dbReference type="Pfam" id="PF02646">
    <property type="entry name" value="RmuC"/>
    <property type="match status" value="1"/>
</dbReference>
<name>A0A0G2BN65_9BACT</name>
<gene>
    <name evidence="5" type="ORF">UY98_C0013G0012</name>
</gene>
<keyword evidence="3" id="KW-0175">Coiled coil</keyword>
<evidence type="ECO:0008006" key="7">
    <source>
        <dbReference type="Google" id="ProtNLM"/>
    </source>
</evidence>
<evidence type="ECO:0000256" key="4">
    <source>
        <dbReference type="ARBA" id="ARBA00023172"/>
    </source>
</evidence>
<evidence type="ECO:0000313" key="5">
    <source>
        <dbReference type="EMBL" id="KKW47374.1"/>
    </source>
</evidence>
<comment type="caution">
    <text evidence="5">The sequence shown here is derived from an EMBL/GenBank/DDBJ whole genome shotgun (WGS) entry which is preliminary data.</text>
</comment>
<dbReference type="AlphaFoldDB" id="A0A0G2BN65"/>
<comment type="similarity">
    <text evidence="2">Belongs to the RmuC family.</text>
</comment>
<sequence length="358" mass="40562">MEWLILGLLLAVLSALIYLLWTRNAALQDTQGMVLLQQRIQELERSLENKLGEGTSRMFESMRTQFGESQRLASDIRDLVAKQLTEVAKEQTKTNESTTRFMAIADQLANLEKVLKHQKQRGNLGEASLELILSNILPPGTYKMQYEFPGGETVDAVIETKEGVIPIDAKFSLDNYQRLVNAIDDAQREELEKQFKNDLKLRIDETSKYVRTKDGTLPFAFMYIPAEAIYYDLLVNEVGSVKVNTRNLIDYAYNDKKVIIVSPTTFAAYLQSVLYGFKAFKIEETAKDIAKNVENLSRHLKAYEDYYKRLGTSLSTTVSHYNSGSKELGKIDKDVLRITGTSVELDSPLLEKPSFVGD</sequence>
<comment type="function">
    <text evidence="1">Involved in DNA recombination.</text>
</comment>
<dbReference type="PANTHER" id="PTHR30563">
    <property type="entry name" value="DNA RECOMBINATION PROTEIN RMUC"/>
    <property type="match status" value="1"/>
</dbReference>
<evidence type="ECO:0000313" key="6">
    <source>
        <dbReference type="Proteomes" id="UP000034789"/>
    </source>
</evidence>
<evidence type="ECO:0000256" key="2">
    <source>
        <dbReference type="ARBA" id="ARBA00009840"/>
    </source>
</evidence>
<accession>A0A0G2BN65</accession>
<dbReference type="Proteomes" id="UP000034789">
    <property type="component" value="Unassembled WGS sequence"/>
</dbReference>
<protein>
    <recommendedName>
        <fullName evidence="7">RmuC-domain protein</fullName>
    </recommendedName>
</protein>
<keyword evidence="4" id="KW-0233">DNA recombination</keyword>
<dbReference type="InterPro" id="IPR003798">
    <property type="entry name" value="DNA_recombination_RmuC"/>
</dbReference>
<evidence type="ECO:0000256" key="3">
    <source>
        <dbReference type="ARBA" id="ARBA00023054"/>
    </source>
</evidence>
<evidence type="ECO:0000256" key="1">
    <source>
        <dbReference type="ARBA" id="ARBA00003416"/>
    </source>
</evidence>
<reference evidence="5 6" key="1">
    <citation type="journal article" date="2015" name="Nature">
        <title>rRNA introns, odd ribosomes, and small enigmatic genomes across a large radiation of phyla.</title>
        <authorList>
            <person name="Brown C.T."/>
            <person name="Hug L.A."/>
            <person name="Thomas B.C."/>
            <person name="Sharon I."/>
            <person name="Castelle C.J."/>
            <person name="Singh A."/>
            <person name="Wilkins M.J."/>
            <person name="Williams K.H."/>
            <person name="Banfield J.F."/>
        </authorList>
    </citation>
    <scope>NUCLEOTIDE SEQUENCE [LARGE SCALE GENOMIC DNA]</scope>
</reference>
<dbReference type="EMBL" id="LCSD01000013">
    <property type="protein sequence ID" value="KKW47374.1"/>
    <property type="molecule type" value="Genomic_DNA"/>
</dbReference>
<proteinExistence type="inferred from homology"/>
<dbReference type="PANTHER" id="PTHR30563:SF0">
    <property type="entry name" value="DNA RECOMBINATION PROTEIN RMUC"/>
    <property type="match status" value="1"/>
</dbReference>
<dbReference type="GO" id="GO:0006310">
    <property type="term" value="P:DNA recombination"/>
    <property type="evidence" value="ECO:0007669"/>
    <property type="project" value="UniProtKB-KW"/>
</dbReference>
<organism evidence="5 6">
    <name type="scientific">Candidatus Kaiserbacteria bacterium GW2011_GWA2_58_9</name>
    <dbReference type="NCBI Taxonomy" id="1618672"/>
    <lineage>
        <taxon>Bacteria</taxon>
        <taxon>Candidatus Kaiseribacteriota</taxon>
    </lineage>
</organism>